<accession>A0A0A9DIB8</accession>
<proteinExistence type="predicted"/>
<dbReference type="EMBL" id="GBRH01209561">
    <property type="protein sequence ID" value="JAD88334.1"/>
    <property type="molecule type" value="Transcribed_RNA"/>
</dbReference>
<sequence length="67" mass="7916">MIFSFFIIFVTLCLTILVFRGVKYLKTYFSHISLVILLSERLTCLHMLFFSLRSSRNVTPCTKVMFQ</sequence>
<evidence type="ECO:0000313" key="2">
    <source>
        <dbReference type="EMBL" id="JAD88334.1"/>
    </source>
</evidence>
<keyword evidence="1" id="KW-1133">Transmembrane helix</keyword>
<evidence type="ECO:0000256" key="1">
    <source>
        <dbReference type="SAM" id="Phobius"/>
    </source>
</evidence>
<reference evidence="2" key="2">
    <citation type="journal article" date="2015" name="Data Brief">
        <title>Shoot transcriptome of the giant reed, Arundo donax.</title>
        <authorList>
            <person name="Barrero R.A."/>
            <person name="Guerrero F.D."/>
            <person name="Moolhuijzen P."/>
            <person name="Goolsby J.A."/>
            <person name="Tidwell J."/>
            <person name="Bellgard S.E."/>
            <person name="Bellgard M.I."/>
        </authorList>
    </citation>
    <scope>NUCLEOTIDE SEQUENCE</scope>
    <source>
        <tissue evidence="2">Shoot tissue taken approximately 20 cm above the soil surface</tissue>
    </source>
</reference>
<protein>
    <submittedName>
        <fullName evidence="2">Uncharacterized protein</fullName>
    </submittedName>
</protein>
<reference evidence="2" key="1">
    <citation type="submission" date="2014-09" db="EMBL/GenBank/DDBJ databases">
        <authorList>
            <person name="Magalhaes I.L.F."/>
            <person name="Oliveira U."/>
            <person name="Santos F.R."/>
            <person name="Vidigal T.H.D.A."/>
            <person name="Brescovit A.D."/>
            <person name="Santos A.J."/>
        </authorList>
    </citation>
    <scope>NUCLEOTIDE SEQUENCE</scope>
    <source>
        <tissue evidence="2">Shoot tissue taken approximately 20 cm above the soil surface</tissue>
    </source>
</reference>
<feature type="transmembrane region" description="Helical" evidence="1">
    <location>
        <begin position="5"/>
        <end position="22"/>
    </location>
</feature>
<keyword evidence="1" id="KW-0472">Membrane</keyword>
<keyword evidence="1" id="KW-0812">Transmembrane</keyword>
<name>A0A0A9DIB8_ARUDO</name>
<dbReference type="AlphaFoldDB" id="A0A0A9DIB8"/>
<organism evidence="2">
    <name type="scientific">Arundo donax</name>
    <name type="common">Giant reed</name>
    <name type="synonym">Donax arundinaceus</name>
    <dbReference type="NCBI Taxonomy" id="35708"/>
    <lineage>
        <taxon>Eukaryota</taxon>
        <taxon>Viridiplantae</taxon>
        <taxon>Streptophyta</taxon>
        <taxon>Embryophyta</taxon>
        <taxon>Tracheophyta</taxon>
        <taxon>Spermatophyta</taxon>
        <taxon>Magnoliopsida</taxon>
        <taxon>Liliopsida</taxon>
        <taxon>Poales</taxon>
        <taxon>Poaceae</taxon>
        <taxon>PACMAD clade</taxon>
        <taxon>Arundinoideae</taxon>
        <taxon>Arundineae</taxon>
        <taxon>Arundo</taxon>
    </lineage>
</organism>